<dbReference type="Proteomes" id="UP000887229">
    <property type="component" value="Unassembled WGS sequence"/>
</dbReference>
<dbReference type="OrthoDB" id="1517790at2759"/>
<evidence type="ECO:0000256" key="1">
    <source>
        <dbReference type="ARBA" id="ARBA00022614"/>
    </source>
</evidence>
<feature type="compositionally biased region" description="Polar residues" evidence="3">
    <location>
        <begin position="36"/>
        <end position="50"/>
    </location>
</feature>
<evidence type="ECO:0000313" key="5">
    <source>
        <dbReference type="Proteomes" id="UP000887229"/>
    </source>
</evidence>
<dbReference type="RefSeq" id="XP_046115302.1">
    <property type="nucleotide sequence ID" value="XM_046264028.1"/>
</dbReference>
<dbReference type="PROSITE" id="PS51450">
    <property type="entry name" value="LRR"/>
    <property type="match status" value="1"/>
</dbReference>
<dbReference type="Gene3D" id="3.80.10.10">
    <property type="entry name" value="Ribonuclease Inhibitor"/>
    <property type="match status" value="1"/>
</dbReference>
<dbReference type="PANTHER" id="PTHR24366">
    <property type="entry name" value="IG(IMMUNOGLOBULIN) AND LRR(LEUCINE RICH REPEAT) DOMAINS"/>
    <property type="match status" value="1"/>
</dbReference>
<evidence type="ECO:0000313" key="4">
    <source>
        <dbReference type="EMBL" id="KAG9251378.1"/>
    </source>
</evidence>
<name>A0A9P7ZFX2_9HYPO</name>
<keyword evidence="1" id="KW-0433">Leucine-rich repeat</keyword>
<dbReference type="SUPFAM" id="SSF52058">
    <property type="entry name" value="L domain-like"/>
    <property type="match status" value="1"/>
</dbReference>
<keyword evidence="2" id="KW-0677">Repeat</keyword>
<evidence type="ECO:0000256" key="3">
    <source>
        <dbReference type="SAM" id="MobiDB-lite"/>
    </source>
</evidence>
<dbReference type="InterPro" id="IPR001611">
    <property type="entry name" value="Leu-rich_rpt"/>
</dbReference>
<feature type="region of interest" description="Disordered" evidence="3">
    <location>
        <begin position="1"/>
        <end position="61"/>
    </location>
</feature>
<reference evidence="4" key="1">
    <citation type="journal article" date="2021" name="IMA Fungus">
        <title>Genomic characterization of three marine fungi, including Emericellopsis atlantica sp. nov. with signatures of a generalist lifestyle and marine biomass degradation.</title>
        <authorList>
            <person name="Hagestad O.C."/>
            <person name="Hou L."/>
            <person name="Andersen J.H."/>
            <person name="Hansen E.H."/>
            <person name="Altermark B."/>
            <person name="Li C."/>
            <person name="Kuhnert E."/>
            <person name="Cox R.J."/>
            <person name="Crous P.W."/>
            <person name="Spatafora J.W."/>
            <person name="Lail K."/>
            <person name="Amirebrahimi M."/>
            <person name="Lipzen A."/>
            <person name="Pangilinan J."/>
            <person name="Andreopoulos W."/>
            <person name="Hayes R.D."/>
            <person name="Ng V."/>
            <person name="Grigoriev I.V."/>
            <person name="Jackson S.A."/>
            <person name="Sutton T.D.S."/>
            <person name="Dobson A.D.W."/>
            <person name="Rama T."/>
        </authorList>
    </citation>
    <scope>NUCLEOTIDE SEQUENCE</scope>
    <source>
        <strain evidence="4">TS7</strain>
    </source>
</reference>
<feature type="compositionally biased region" description="Polar residues" evidence="3">
    <location>
        <begin position="17"/>
        <end position="27"/>
    </location>
</feature>
<dbReference type="AlphaFoldDB" id="A0A9P7ZFX2"/>
<dbReference type="InterPro" id="IPR032675">
    <property type="entry name" value="LRR_dom_sf"/>
</dbReference>
<evidence type="ECO:0000256" key="2">
    <source>
        <dbReference type="ARBA" id="ARBA00022737"/>
    </source>
</evidence>
<dbReference type="PANTHER" id="PTHR24366:SF96">
    <property type="entry name" value="LEUCINE RICH REPEAT CONTAINING 53"/>
    <property type="match status" value="1"/>
</dbReference>
<dbReference type="SMART" id="SM00369">
    <property type="entry name" value="LRR_TYP"/>
    <property type="match status" value="2"/>
</dbReference>
<dbReference type="EMBL" id="MU251268">
    <property type="protein sequence ID" value="KAG9251378.1"/>
    <property type="molecule type" value="Genomic_DNA"/>
</dbReference>
<organism evidence="4 5">
    <name type="scientific">Emericellopsis atlantica</name>
    <dbReference type="NCBI Taxonomy" id="2614577"/>
    <lineage>
        <taxon>Eukaryota</taxon>
        <taxon>Fungi</taxon>
        <taxon>Dikarya</taxon>
        <taxon>Ascomycota</taxon>
        <taxon>Pezizomycotina</taxon>
        <taxon>Sordariomycetes</taxon>
        <taxon>Hypocreomycetidae</taxon>
        <taxon>Hypocreales</taxon>
        <taxon>Bionectriaceae</taxon>
        <taxon>Emericellopsis</taxon>
    </lineage>
</organism>
<dbReference type="InterPro" id="IPR003591">
    <property type="entry name" value="Leu-rich_rpt_typical-subtyp"/>
</dbReference>
<sequence length="569" mass="64445">MAEEPSLPRLPLPAVSWNAQTESFSNNPRKRRATRRPSTASGASVFNSSDPAIFSSDDDPALDNYVEGRQKRRYLGSWYSHQQHHQPEHEHEPEAECAGAPAQFKGKRTLQRQYDSGVFLASDCTEDDDTTLELECSMPTRLKLPQLEAAVRTMTEPERALQRKIRECVDTGNETVDFWNMGLEELSGETVAPLSHFEKIPDVVSRDVAFEQSPPKLNLYLAMNRLRMLPGALFDVTNLTTMSLRGNKLESLPPAFSKLCNLQELNLSQNRLRHLPVELLRLLDSNCSLQTLILHPNYFLLPAHGDDIFEILEDDERTTPEPDASELEYERLRKAGTWPASTPEAPPPRMLTRRLGRSPLQVSDATGRVLSRFKLPSTSSHEKFELLDVDQIYRKQLYAQGVDPNDVDILSQQQQQVEVGRAGQSAVPSLVEAVMRNCYRSVRLGEFKHLLPEDFANLRQVFDKAAEEKDRGGLPCSRCGTLMVVAPIRWIEWREINTLTRHKTREGVYQLDPLSEVEDELVVPFLHSACSWRCAPRNGEHSGWVFPKGCGGCTAGYTYFRQGYPERAE</sequence>
<keyword evidence="5" id="KW-1185">Reference proteome</keyword>
<comment type="caution">
    <text evidence="4">The sequence shown here is derived from an EMBL/GenBank/DDBJ whole genome shotgun (WGS) entry which is preliminary data.</text>
</comment>
<protein>
    <submittedName>
        <fullName evidence="4">Leucine rich repeat domain protein</fullName>
    </submittedName>
</protein>
<dbReference type="GeneID" id="70294931"/>
<gene>
    <name evidence="4" type="ORF">F5Z01DRAFT_663381</name>
</gene>
<proteinExistence type="predicted"/>
<dbReference type="Pfam" id="PF13855">
    <property type="entry name" value="LRR_8"/>
    <property type="match status" value="1"/>
</dbReference>
<accession>A0A9P7ZFX2</accession>